<dbReference type="SUPFAM" id="SSF56112">
    <property type="entry name" value="Protein kinase-like (PK-like)"/>
    <property type="match status" value="1"/>
</dbReference>
<keyword evidence="14" id="KW-1185">Reference proteome</keyword>
<feature type="domain" description="Protein kinase" evidence="12">
    <location>
        <begin position="62"/>
        <end position="360"/>
    </location>
</feature>
<evidence type="ECO:0000313" key="13">
    <source>
        <dbReference type="EMBL" id="TFY77005.1"/>
    </source>
</evidence>
<dbReference type="GO" id="GO:0031032">
    <property type="term" value="P:actomyosin structure organization"/>
    <property type="evidence" value="ECO:0007669"/>
    <property type="project" value="TreeGrafter"/>
</dbReference>
<dbReference type="Proteomes" id="UP000298061">
    <property type="component" value="Unassembled WGS sequence"/>
</dbReference>
<gene>
    <name evidence="13" type="ORF">EWM64_g7008</name>
</gene>
<dbReference type="InterPro" id="IPR050839">
    <property type="entry name" value="Rho-assoc_Ser/Thr_Kinase"/>
</dbReference>
<dbReference type="GO" id="GO:0005524">
    <property type="term" value="F:ATP binding"/>
    <property type="evidence" value="ECO:0007669"/>
    <property type="project" value="UniProtKB-KW"/>
</dbReference>
<evidence type="ECO:0000256" key="1">
    <source>
        <dbReference type="ARBA" id="ARBA00022527"/>
    </source>
</evidence>
<evidence type="ECO:0000256" key="4">
    <source>
        <dbReference type="ARBA" id="ARBA00022741"/>
    </source>
</evidence>
<dbReference type="GO" id="GO:0004674">
    <property type="term" value="F:protein serine/threonine kinase activity"/>
    <property type="evidence" value="ECO:0007669"/>
    <property type="project" value="UniProtKB-KW"/>
</dbReference>
<reference evidence="13 14" key="1">
    <citation type="submission" date="2019-02" db="EMBL/GenBank/DDBJ databases">
        <title>Genome sequencing of the rare red list fungi Hericium alpestre (H. flagellum).</title>
        <authorList>
            <person name="Buettner E."/>
            <person name="Kellner H."/>
        </authorList>
    </citation>
    <scope>NUCLEOTIDE SEQUENCE [LARGE SCALE GENOMIC DNA]</scope>
    <source>
        <strain evidence="13 14">DSM 108284</strain>
    </source>
</reference>
<dbReference type="InterPro" id="IPR008271">
    <property type="entry name" value="Ser/Thr_kinase_AS"/>
</dbReference>
<protein>
    <recommendedName>
        <fullName evidence="12">Protein kinase domain-containing protein</fullName>
    </recommendedName>
</protein>
<evidence type="ECO:0000256" key="3">
    <source>
        <dbReference type="ARBA" id="ARBA00022679"/>
    </source>
</evidence>
<evidence type="ECO:0000259" key="12">
    <source>
        <dbReference type="PROSITE" id="PS50011"/>
    </source>
</evidence>
<dbReference type="GO" id="GO:0005737">
    <property type="term" value="C:cytoplasm"/>
    <property type="evidence" value="ECO:0007669"/>
    <property type="project" value="TreeGrafter"/>
</dbReference>
<keyword evidence="6" id="KW-0067">ATP-binding</keyword>
<dbReference type="EMBL" id="SFCI01001029">
    <property type="protein sequence ID" value="TFY77005.1"/>
    <property type="molecule type" value="Genomic_DNA"/>
</dbReference>
<dbReference type="InterPro" id="IPR000719">
    <property type="entry name" value="Prot_kinase_dom"/>
</dbReference>
<dbReference type="Pfam" id="PF00069">
    <property type="entry name" value="Pkinase"/>
    <property type="match status" value="1"/>
</dbReference>
<keyword evidence="4" id="KW-0547">Nucleotide-binding</keyword>
<keyword evidence="2" id="KW-0597">Phosphoprotein</keyword>
<dbReference type="PROSITE" id="PS00108">
    <property type="entry name" value="PROTEIN_KINASE_ST"/>
    <property type="match status" value="1"/>
</dbReference>
<evidence type="ECO:0000313" key="14">
    <source>
        <dbReference type="Proteomes" id="UP000298061"/>
    </source>
</evidence>
<keyword evidence="10" id="KW-0175">Coiled coil</keyword>
<dbReference type="PANTHER" id="PTHR22988:SF71">
    <property type="entry name" value="CITRON RHO-INTERACTING KINASE"/>
    <property type="match status" value="1"/>
</dbReference>
<feature type="compositionally biased region" description="Low complexity" evidence="11">
    <location>
        <begin position="650"/>
        <end position="659"/>
    </location>
</feature>
<dbReference type="InterPro" id="IPR011009">
    <property type="entry name" value="Kinase-like_dom_sf"/>
</dbReference>
<name>A0A4Y9ZQZ6_9AGAM</name>
<evidence type="ECO:0000256" key="8">
    <source>
        <dbReference type="ARBA" id="ARBA00047899"/>
    </source>
</evidence>
<evidence type="ECO:0000256" key="2">
    <source>
        <dbReference type="ARBA" id="ARBA00022553"/>
    </source>
</evidence>
<feature type="compositionally biased region" description="Low complexity" evidence="11">
    <location>
        <begin position="466"/>
        <end position="479"/>
    </location>
</feature>
<comment type="catalytic activity">
    <reaction evidence="9">
        <text>L-seryl-[protein] + ATP = O-phospho-L-seryl-[protein] + ADP + H(+)</text>
        <dbReference type="Rhea" id="RHEA:17989"/>
        <dbReference type="Rhea" id="RHEA-COMP:9863"/>
        <dbReference type="Rhea" id="RHEA-COMP:11604"/>
        <dbReference type="ChEBI" id="CHEBI:15378"/>
        <dbReference type="ChEBI" id="CHEBI:29999"/>
        <dbReference type="ChEBI" id="CHEBI:30616"/>
        <dbReference type="ChEBI" id="CHEBI:83421"/>
        <dbReference type="ChEBI" id="CHEBI:456216"/>
        <dbReference type="EC" id="2.7.11.1"/>
    </reaction>
</comment>
<dbReference type="InterPro" id="IPR045270">
    <property type="entry name" value="STKc_AGC"/>
</dbReference>
<organism evidence="13 14">
    <name type="scientific">Hericium alpestre</name>
    <dbReference type="NCBI Taxonomy" id="135208"/>
    <lineage>
        <taxon>Eukaryota</taxon>
        <taxon>Fungi</taxon>
        <taxon>Dikarya</taxon>
        <taxon>Basidiomycota</taxon>
        <taxon>Agaricomycotina</taxon>
        <taxon>Agaricomycetes</taxon>
        <taxon>Russulales</taxon>
        <taxon>Hericiaceae</taxon>
        <taxon>Hericium</taxon>
    </lineage>
</organism>
<evidence type="ECO:0000256" key="5">
    <source>
        <dbReference type="ARBA" id="ARBA00022777"/>
    </source>
</evidence>
<feature type="compositionally biased region" description="Polar residues" evidence="11">
    <location>
        <begin position="686"/>
        <end position="699"/>
    </location>
</feature>
<feature type="region of interest" description="Disordered" evidence="11">
    <location>
        <begin position="465"/>
        <end position="487"/>
    </location>
</feature>
<dbReference type="PANTHER" id="PTHR22988">
    <property type="entry name" value="MYOTONIC DYSTROPHY S/T KINASE-RELATED"/>
    <property type="match status" value="1"/>
</dbReference>
<keyword evidence="5" id="KW-0418">Kinase</keyword>
<dbReference type="STRING" id="135208.A0A4Y9ZQZ6"/>
<feature type="region of interest" description="Disordered" evidence="11">
    <location>
        <begin position="574"/>
        <end position="594"/>
    </location>
</feature>
<comment type="catalytic activity">
    <reaction evidence="8">
        <text>L-threonyl-[protein] + ATP = O-phospho-L-threonyl-[protein] + ADP + H(+)</text>
        <dbReference type="Rhea" id="RHEA:46608"/>
        <dbReference type="Rhea" id="RHEA-COMP:11060"/>
        <dbReference type="Rhea" id="RHEA-COMP:11605"/>
        <dbReference type="ChEBI" id="CHEBI:15378"/>
        <dbReference type="ChEBI" id="CHEBI:30013"/>
        <dbReference type="ChEBI" id="CHEBI:30616"/>
        <dbReference type="ChEBI" id="CHEBI:61977"/>
        <dbReference type="ChEBI" id="CHEBI:456216"/>
        <dbReference type="EC" id="2.7.11.1"/>
    </reaction>
</comment>
<evidence type="ECO:0000256" key="9">
    <source>
        <dbReference type="ARBA" id="ARBA00048679"/>
    </source>
</evidence>
<dbReference type="GO" id="GO:0005856">
    <property type="term" value="C:cytoskeleton"/>
    <property type="evidence" value="ECO:0007669"/>
    <property type="project" value="TreeGrafter"/>
</dbReference>
<dbReference type="OrthoDB" id="3359639at2759"/>
<keyword evidence="1" id="KW-0723">Serine/threonine-protein kinase</keyword>
<feature type="coiled-coil region" evidence="10">
    <location>
        <begin position="786"/>
        <end position="813"/>
    </location>
</feature>
<comment type="similarity">
    <text evidence="7">Belongs to the protein kinase superfamily. STE Ser/Thr protein kinase family. COT1 subfamily.</text>
</comment>
<sequence length="817" mass="89968">MSTSSITSWKQRKARMGTLLQSRGDEDADGLTLDRVLHSQSVIGKTFKTTEVDSLRFSDTDLTVVGTLEYGQFAVVDAVTCNLDGRVYIRKTIEKRFAFKTRDQCNPQLERDILLRAFRKDSVWAPHLLCAFQTATHLSLVMDYAEGGTLWDVLESSPNDGRLLEDDLRWWFPQVISAIAWCHDQGFVHRDVKPHNFVLTQTSHVQLIDFGSAAPLLPRRHSDGARLVPRKYCLVPCGTCDYISPEILQAHEAALVAMEMSDEEASQLRNDDGDGGYGVETDWWSMGAMLYEMAYGVAPFWARDIRTTYLKIVDHKRSLKFKTSVSVSDDLRDLMRRLLTDNHQRLGFGGVEDIHDHPFFRDIGWDSLHIQTRPNDLHLPQFTYAETLPVPPADRLTASSRDTSHASAHSKAFAFSMFFQPSEPTAPELSALQPTPKPNRSILREQSSSFFIGFSWGPTIDAFRQSPPMSSASPMSDSLLDPHRTPRPPTDALSTHLIPAFFNGTSNVASSTPFCYPFATPLRPSMHTPSGLSTLPRASTIRRTAPRRAVSDREAMRQLLDCIGFSAHKRVLASGRTPRAPLPSSAQGSRGGTMKSLRFVPAPITIEPGMYSFTQRLALNGTVDASDVTLSASASASMSRSISGSSLRWGYAEGEGSATSEDESESSAPPSPSPSPRPGSAMSMLSRRSATPTTATGTWSLRLPQSASLHAGYGWNGRRSSSPALVGGLSLIQDEDSTVTRRFMSFPINDSRKYATGDDGGGVDDGKDASLEAETHAGSVLEMDGLDSLDTRYRDLLADLADIEDRFEAARRRAQTI</sequence>
<feature type="region of interest" description="Disordered" evidence="11">
    <location>
        <begin position="650"/>
        <end position="699"/>
    </location>
</feature>
<evidence type="ECO:0000256" key="11">
    <source>
        <dbReference type="SAM" id="MobiDB-lite"/>
    </source>
</evidence>
<proteinExistence type="inferred from homology"/>
<dbReference type="SMART" id="SM00220">
    <property type="entry name" value="S_TKc"/>
    <property type="match status" value="1"/>
</dbReference>
<dbReference type="CDD" id="cd05123">
    <property type="entry name" value="STKc_AGC"/>
    <property type="match status" value="1"/>
</dbReference>
<dbReference type="AlphaFoldDB" id="A0A4Y9ZQZ6"/>
<keyword evidence="3" id="KW-0808">Transferase</keyword>
<dbReference type="Gene3D" id="1.10.510.10">
    <property type="entry name" value="Transferase(Phosphotransferase) domain 1"/>
    <property type="match status" value="1"/>
</dbReference>
<accession>A0A4Y9ZQZ6</accession>
<dbReference type="Gene3D" id="3.30.200.20">
    <property type="entry name" value="Phosphorylase Kinase, domain 1"/>
    <property type="match status" value="1"/>
</dbReference>
<evidence type="ECO:0000256" key="6">
    <source>
        <dbReference type="ARBA" id="ARBA00022840"/>
    </source>
</evidence>
<evidence type="ECO:0000256" key="7">
    <source>
        <dbReference type="ARBA" id="ARBA00038271"/>
    </source>
</evidence>
<dbReference type="PROSITE" id="PS50011">
    <property type="entry name" value="PROTEIN_KINASE_DOM"/>
    <property type="match status" value="1"/>
</dbReference>
<comment type="caution">
    <text evidence="13">The sequence shown here is derived from an EMBL/GenBank/DDBJ whole genome shotgun (WGS) entry which is preliminary data.</text>
</comment>
<evidence type="ECO:0000256" key="10">
    <source>
        <dbReference type="SAM" id="Coils"/>
    </source>
</evidence>